<protein>
    <submittedName>
        <fullName evidence="1">Uncharacterized protein</fullName>
    </submittedName>
</protein>
<proteinExistence type="predicted"/>
<name>A0A9D4MAD4_DREPO</name>
<reference evidence="1" key="2">
    <citation type="submission" date="2020-11" db="EMBL/GenBank/DDBJ databases">
        <authorList>
            <person name="McCartney M.A."/>
            <person name="Auch B."/>
            <person name="Kono T."/>
            <person name="Mallez S."/>
            <person name="Becker A."/>
            <person name="Gohl D.M."/>
            <person name="Silverstein K.A.T."/>
            <person name="Koren S."/>
            <person name="Bechman K.B."/>
            <person name="Herman A."/>
            <person name="Abrahante J.E."/>
            <person name="Garbe J."/>
        </authorList>
    </citation>
    <scope>NUCLEOTIDE SEQUENCE</scope>
    <source>
        <strain evidence="1">Duluth1</strain>
        <tissue evidence="1">Whole animal</tissue>
    </source>
</reference>
<evidence type="ECO:0000313" key="1">
    <source>
        <dbReference type="EMBL" id="KAH3872586.1"/>
    </source>
</evidence>
<organism evidence="1 2">
    <name type="scientific">Dreissena polymorpha</name>
    <name type="common">Zebra mussel</name>
    <name type="synonym">Mytilus polymorpha</name>
    <dbReference type="NCBI Taxonomy" id="45954"/>
    <lineage>
        <taxon>Eukaryota</taxon>
        <taxon>Metazoa</taxon>
        <taxon>Spiralia</taxon>
        <taxon>Lophotrochozoa</taxon>
        <taxon>Mollusca</taxon>
        <taxon>Bivalvia</taxon>
        <taxon>Autobranchia</taxon>
        <taxon>Heteroconchia</taxon>
        <taxon>Euheterodonta</taxon>
        <taxon>Imparidentia</taxon>
        <taxon>Neoheterodontei</taxon>
        <taxon>Myida</taxon>
        <taxon>Dreissenoidea</taxon>
        <taxon>Dreissenidae</taxon>
        <taxon>Dreissena</taxon>
    </lineage>
</organism>
<sequence>MFHVTYGMMKDPQSGYIWKFVDNFPQISVELSWQHVTWPSVASTRRKRSVTNLKDRSIQACCREDAEVTCK</sequence>
<keyword evidence="2" id="KW-1185">Reference proteome</keyword>
<gene>
    <name evidence="1" type="ORF">DPMN_035804</name>
</gene>
<dbReference type="Proteomes" id="UP000828390">
    <property type="component" value="Unassembled WGS sequence"/>
</dbReference>
<reference evidence="1" key="1">
    <citation type="journal article" date="2019" name="bioRxiv">
        <title>The Genome of the Zebra Mussel, Dreissena polymorpha: A Resource for Invasive Species Research.</title>
        <authorList>
            <person name="McCartney M.A."/>
            <person name="Auch B."/>
            <person name="Kono T."/>
            <person name="Mallez S."/>
            <person name="Zhang Y."/>
            <person name="Obille A."/>
            <person name="Becker A."/>
            <person name="Abrahante J.E."/>
            <person name="Garbe J."/>
            <person name="Badalamenti J.P."/>
            <person name="Herman A."/>
            <person name="Mangelson H."/>
            <person name="Liachko I."/>
            <person name="Sullivan S."/>
            <person name="Sone E.D."/>
            <person name="Koren S."/>
            <person name="Silverstein K.A.T."/>
            <person name="Beckman K.B."/>
            <person name="Gohl D.M."/>
        </authorList>
    </citation>
    <scope>NUCLEOTIDE SEQUENCE</scope>
    <source>
        <strain evidence="1">Duluth1</strain>
        <tissue evidence="1">Whole animal</tissue>
    </source>
</reference>
<comment type="caution">
    <text evidence="1">The sequence shown here is derived from an EMBL/GenBank/DDBJ whole genome shotgun (WGS) entry which is preliminary data.</text>
</comment>
<evidence type="ECO:0000313" key="2">
    <source>
        <dbReference type="Proteomes" id="UP000828390"/>
    </source>
</evidence>
<accession>A0A9D4MAD4</accession>
<dbReference type="AlphaFoldDB" id="A0A9D4MAD4"/>
<dbReference type="EMBL" id="JAIWYP010000002">
    <property type="protein sequence ID" value="KAH3872586.1"/>
    <property type="molecule type" value="Genomic_DNA"/>
</dbReference>